<feature type="non-terminal residue" evidence="2">
    <location>
        <position position="90"/>
    </location>
</feature>
<feature type="signal peptide" evidence="1">
    <location>
        <begin position="1"/>
        <end position="26"/>
    </location>
</feature>
<evidence type="ECO:0000313" key="2">
    <source>
        <dbReference type="EMBL" id="KAK7046886.1"/>
    </source>
</evidence>
<feature type="chain" id="PRO_5043934209" description="Secreted protein" evidence="1">
    <location>
        <begin position="27"/>
        <end position="90"/>
    </location>
</feature>
<proteinExistence type="predicted"/>
<sequence>MTILPSFRRLAIAFLSLSLLQNLGDAGPKSQLLLNLSCTVSRTHLWHSKIGRLKFVRLGNLERVECFKLDIQCSLDLSGTFTTSPWSACR</sequence>
<evidence type="ECO:0000256" key="1">
    <source>
        <dbReference type="SAM" id="SignalP"/>
    </source>
</evidence>
<dbReference type="AlphaFoldDB" id="A0AAW0D6W8"/>
<comment type="caution">
    <text evidence="2">The sequence shown here is derived from an EMBL/GenBank/DDBJ whole genome shotgun (WGS) entry which is preliminary data.</text>
</comment>
<keyword evidence="1" id="KW-0732">Signal</keyword>
<organism evidence="2 3">
    <name type="scientific">Favolaschia claudopus</name>
    <dbReference type="NCBI Taxonomy" id="2862362"/>
    <lineage>
        <taxon>Eukaryota</taxon>
        <taxon>Fungi</taxon>
        <taxon>Dikarya</taxon>
        <taxon>Basidiomycota</taxon>
        <taxon>Agaricomycotina</taxon>
        <taxon>Agaricomycetes</taxon>
        <taxon>Agaricomycetidae</taxon>
        <taxon>Agaricales</taxon>
        <taxon>Marasmiineae</taxon>
        <taxon>Mycenaceae</taxon>
        <taxon>Favolaschia</taxon>
    </lineage>
</organism>
<keyword evidence="3" id="KW-1185">Reference proteome</keyword>
<accession>A0AAW0D6W8</accession>
<dbReference type="Proteomes" id="UP001362999">
    <property type="component" value="Unassembled WGS sequence"/>
</dbReference>
<name>A0AAW0D6W8_9AGAR</name>
<gene>
    <name evidence="2" type="ORF">R3P38DRAFT_2876473</name>
</gene>
<evidence type="ECO:0000313" key="3">
    <source>
        <dbReference type="Proteomes" id="UP001362999"/>
    </source>
</evidence>
<dbReference type="EMBL" id="JAWWNJ010000010">
    <property type="protein sequence ID" value="KAK7046886.1"/>
    <property type="molecule type" value="Genomic_DNA"/>
</dbReference>
<evidence type="ECO:0008006" key="4">
    <source>
        <dbReference type="Google" id="ProtNLM"/>
    </source>
</evidence>
<protein>
    <recommendedName>
        <fullName evidence="4">Secreted protein</fullName>
    </recommendedName>
</protein>
<reference evidence="2 3" key="1">
    <citation type="journal article" date="2024" name="J Genomics">
        <title>Draft genome sequencing and assembly of Favolaschia claudopus CIRM-BRFM 2984 isolated from oak limbs.</title>
        <authorList>
            <person name="Navarro D."/>
            <person name="Drula E."/>
            <person name="Chaduli D."/>
            <person name="Cazenave R."/>
            <person name="Ahrendt S."/>
            <person name="Wang J."/>
            <person name="Lipzen A."/>
            <person name="Daum C."/>
            <person name="Barry K."/>
            <person name="Grigoriev I.V."/>
            <person name="Favel A."/>
            <person name="Rosso M.N."/>
            <person name="Martin F."/>
        </authorList>
    </citation>
    <scope>NUCLEOTIDE SEQUENCE [LARGE SCALE GENOMIC DNA]</scope>
    <source>
        <strain evidence="2 3">CIRM-BRFM 2984</strain>
    </source>
</reference>